<reference evidence="1" key="1">
    <citation type="submission" date="2020-02" db="EMBL/GenBank/DDBJ databases">
        <authorList>
            <person name="Meier V. D."/>
        </authorList>
    </citation>
    <scope>NUCLEOTIDE SEQUENCE</scope>
    <source>
        <strain evidence="1">AVDCRST_MAG39</strain>
    </source>
</reference>
<accession>A0A6J4STA1</accession>
<dbReference type="EMBL" id="CADCVW010000067">
    <property type="protein sequence ID" value="CAA9504743.1"/>
    <property type="molecule type" value="Genomic_DNA"/>
</dbReference>
<organism evidence="1">
    <name type="scientific">uncultured Sphingomonadaceae bacterium</name>
    <dbReference type="NCBI Taxonomy" id="169976"/>
    <lineage>
        <taxon>Bacteria</taxon>
        <taxon>Pseudomonadati</taxon>
        <taxon>Pseudomonadota</taxon>
        <taxon>Alphaproteobacteria</taxon>
        <taxon>Sphingomonadales</taxon>
        <taxon>Sphingomonadaceae</taxon>
        <taxon>environmental samples</taxon>
    </lineage>
</organism>
<evidence type="ECO:0000313" key="1">
    <source>
        <dbReference type="EMBL" id="CAA9504743.1"/>
    </source>
</evidence>
<name>A0A6J4STA1_9SPHN</name>
<gene>
    <name evidence="1" type="ORF">AVDCRST_MAG39-1609</name>
</gene>
<dbReference type="AlphaFoldDB" id="A0A6J4STA1"/>
<proteinExistence type="predicted"/>
<protein>
    <submittedName>
        <fullName evidence="1">Error-prone repair protein ImuA</fullName>
    </submittedName>
</protein>
<sequence>MVELARQRNGNPFPLTLEACDDQGRLALPADAADRGAAAGGAVARAA</sequence>